<dbReference type="KEGG" id="kpin:30172558"/>
<accession>A0A1B9I2B5</accession>
<proteinExistence type="predicted"/>
<reference evidence="3" key="4">
    <citation type="submission" date="2024-02" db="EMBL/GenBank/DDBJ databases">
        <title>Comparative genomics of Cryptococcus and Kwoniella reveals pathogenesis evolution and contrasting modes of karyotype evolution via chromosome fusion or intercentromeric recombination.</title>
        <authorList>
            <person name="Coelho M.A."/>
            <person name="David-Palma M."/>
            <person name="Shea T."/>
            <person name="Bowers K."/>
            <person name="McGinley-Smith S."/>
            <person name="Mohammad A.W."/>
            <person name="Gnirke A."/>
            <person name="Yurkov A.M."/>
            <person name="Nowrousian M."/>
            <person name="Sun S."/>
            <person name="Cuomo C.A."/>
            <person name="Heitman J."/>
        </authorList>
    </citation>
    <scope>NUCLEOTIDE SEQUENCE</scope>
    <source>
        <strain evidence="3">CBS 10737</strain>
    </source>
</reference>
<dbReference type="GeneID" id="30172558"/>
<evidence type="ECO:0000313" key="2">
    <source>
        <dbReference type="EMBL" id="OCF49667.1"/>
    </source>
</evidence>
<reference evidence="2" key="3">
    <citation type="submission" date="2016-07" db="EMBL/GenBank/DDBJ databases">
        <title>Evolution of pathogenesis and genome organization in the Tremellales.</title>
        <authorList>
            <person name="Cuomo C."/>
            <person name="Litvintseva A."/>
            <person name="Heitman J."/>
            <person name="Chen Y."/>
            <person name="Sun S."/>
            <person name="Springer D."/>
            <person name="Dromer F."/>
            <person name="Young S."/>
            <person name="Zeng Q."/>
            <person name="Chapman S."/>
            <person name="Gujja S."/>
            <person name="Saif S."/>
            <person name="Birren B."/>
        </authorList>
    </citation>
    <scope>NUCLEOTIDE SEQUENCE</scope>
    <source>
        <strain evidence="2">CBS 10737</strain>
    </source>
</reference>
<dbReference type="Proteomes" id="UP000094020">
    <property type="component" value="Chromosome 5"/>
</dbReference>
<evidence type="ECO:0000313" key="4">
    <source>
        <dbReference type="Proteomes" id="UP000094020"/>
    </source>
</evidence>
<dbReference type="EMBL" id="CP144523">
    <property type="protein sequence ID" value="WWC70283.1"/>
    <property type="molecule type" value="Genomic_DNA"/>
</dbReference>
<dbReference type="OrthoDB" id="2563143at2759"/>
<evidence type="ECO:0000256" key="1">
    <source>
        <dbReference type="SAM" id="MobiDB-lite"/>
    </source>
</evidence>
<evidence type="ECO:0000313" key="3">
    <source>
        <dbReference type="EMBL" id="WWC70283.1"/>
    </source>
</evidence>
<protein>
    <submittedName>
        <fullName evidence="2">Uncharacterized protein</fullName>
    </submittedName>
</protein>
<dbReference type="EMBL" id="KI894011">
    <property type="protein sequence ID" value="OCF49667.1"/>
    <property type="molecule type" value="Genomic_DNA"/>
</dbReference>
<reference evidence="3" key="2">
    <citation type="submission" date="2013-07" db="EMBL/GenBank/DDBJ databases">
        <authorList>
            <consortium name="The Broad Institute Genome Sequencing Platform"/>
            <person name="Cuomo C."/>
            <person name="Litvintseva A."/>
            <person name="Chen Y."/>
            <person name="Heitman J."/>
            <person name="Sun S."/>
            <person name="Springer D."/>
            <person name="Dromer F."/>
            <person name="Young S.K."/>
            <person name="Zeng Q."/>
            <person name="Gargeya S."/>
            <person name="Fitzgerald M."/>
            <person name="Abouelleil A."/>
            <person name="Alvarado L."/>
            <person name="Berlin A.M."/>
            <person name="Chapman S.B."/>
            <person name="Dewar J."/>
            <person name="Goldberg J."/>
            <person name="Griggs A."/>
            <person name="Gujja S."/>
            <person name="Hansen M."/>
            <person name="Howarth C."/>
            <person name="Imamovic A."/>
            <person name="Larimer J."/>
            <person name="McCowan C."/>
            <person name="Murphy C."/>
            <person name="Pearson M."/>
            <person name="Priest M."/>
            <person name="Roberts A."/>
            <person name="Saif S."/>
            <person name="Shea T."/>
            <person name="Sykes S."/>
            <person name="Wortman J."/>
            <person name="Nusbaum C."/>
            <person name="Birren B."/>
        </authorList>
    </citation>
    <scope>NUCLEOTIDE SEQUENCE</scope>
    <source>
        <strain evidence="3">CBS 10737</strain>
    </source>
</reference>
<gene>
    <name evidence="2" type="ORF">I206_04189</name>
    <name evidence="3" type="ORF">I206_104233</name>
</gene>
<dbReference type="RefSeq" id="XP_019010886.1">
    <property type="nucleotide sequence ID" value="XM_019155928.1"/>
</dbReference>
<reference evidence="2" key="1">
    <citation type="submission" date="2013-07" db="EMBL/GenBank/DDBJ databases">
        <title>The Genome Sequence of Cryptococcus pinus CBS10737.</title>
        <authorList>
            <consortium name="The Broad Institute Genome Sequencing Platform"/>
            <person name="Cuomo C."/>
            <person name="Litvintseva A."/>
            <person name="Chen Y."/>
            <person name="Heitman J."/>
            <person name="Sun S."/>
            <person name="Springer D."/>
            <person name="Dromer F."/>
            <person name="Young S.K."/>
            <person name="Zeng Q."/>
            <person name="Gargeya S."/>
            <person name="Fitzgerald M."/>
            <person name="Abouelleil A."/>
            <person name="Alvarado L."/>
            <person name="Berlin A.M."/>
            <person name="Chapman S.B."/>
            <person name="Dewar J."/>
            <person name="Goldberg J."/>
            <person name="Griggs A."/>
            <person name="Gujja S."/>
            <person name="Hansen M."/>
            <person name="Howarth C."/>
            <person name="Imamovic A."/>
            <person name="Larimer J."/>
            <person name="McCowan C."/>
            <person name="Murphy C."/>
            <person name="Pearson M."/>
            <person name="Priest M."/>
            <person name="Roberts A."/>
            <person name="Saif S."/>
            <person name="Shea T."/>
            <person name="Sykes S."/>
            <person name="Wortman J."/>
            <person name="Nusbaum C."/>
            <person name="Birren B."/>
        </authorList>
    </citation>
    <scope>NUCLEOTIDE SEQUENCE [LARGE SCALE GENOMIC DNA]</scope>
    <source>
        <strain evidence="2">CBS 10737</strain>
    </source>
</reference>
<feature type="compositionally biased region" description="Basic and acidic residues" evidence="1">
    <location>
        <begin position="139"/>
        <end position="161"/>
    </location>
</feature>
<name>A0A1B9I2B5_9TREE</name>
<feature type="region of interest" description="Disordered" evidence="1">
    <location>
        <begin position="114"/>
        <end position="161"/>
    </location>
</feature>
<organism evidence="2">
    <name type="scientific">Kwoniella pini CBS 10737</name>
    <dbReference type="NCBI Taxonomy" id="1296096"/>
    <lineage>
        <taxon>Eukaryota</taxon>
        <taxon>Fungi</taxon>
        <taxon>Dikarya</taxon>
        <taxon>Basidiomycota</taxon>
        <taxon>Agaricomycotina</taxon>
        <taxon>Tremellomycetes</taxon>
        <taxon>Tremellales</taxon>
        <taxon>Cryptococcaceae</taxon>
        <taxon>Kwoniella</taxon>
    </lineage>
</organism>
<dbReference type="AlphaFoldDB" id="A0A1B9I2B5"/>
<sequence>MSLSNKVIPSEKDLAMKIENYQKLHSSNTYQFKARTIKNQIIIQIRHLNDNDQNDLEKEDEIGIQGYFTETKELIEEIENLQIQIYNQTLKNGFQNFPGVKSLEEMKSFRFDENNFPKKTLPPWGNKPPWEIEQDEEVKEDKEKKEEIEKDDKSKDDDKVA</sequence>
<keyword evidence="4" id="KW-1185">Reference proteome</keyword>